<feature type="region of interest" description="Disordered" evidence="1">
    <location>
        <begin position="289"/>
        <end position="407"/>
    </location>
</feature>
<feature type="compositionally biased region" description="Low complexity" evidence="1">
    <location>
        <begin position="296"/>
        <end position="392"/>
    </location>
</feature>
<dbReference type="SMART" id="SM00198">
    <property type="entry name" value="SCP"/>
    <property type="match status" value="1"/>
</dbReference>
<reference evidence="3" key="1">
    <citation type="submission" date="2023-11" db="EMBL/GenBank/DDBJ databases">
        <title>Genome assemblies of two species of porcelain crab, Petrolisthes cinctipes and Petrolisthes manimaculis (Anomura: Porcellanidae).</title>
        <authorList>
            <person name="Angst P."/>
        </authorList>
    </citation>
    <scope>NUCLEOTIDE SEQUENCE</scope>
    <source>
        <strain evidence="3">PB745_02</strain>
        <tissue evidence="3">Gill</tissue>
    </source>
</reference>
<evidence type="ECO:0000259" key="2">
    <source>
        <dbReference type="SMART" id="SM00198"/>
    </source>
</evidence>
<dbReference type="CDD" id="cd05380">
    <property type="entry name" value="CAP_euk"/>
    <property type="match status" value="1"/>
</dbReference>
<feature type="compositionally biased region" description="Low complexity" evidence="1">
    <location>
        <begin position="480"/>
        <end position="492"/>
    </location>
</feature>
<dbReference type="PRINTS" id="PR00838">
    <property type="entry name" value="V5ALLERGEN"/>
</dbReference>
<organism evidence="3 4">
    <name type="scientific">Petrolisthes manimaculis</name>
    <dbReference type="NCBI Taxonomy" id="1843537"/>
    <lineage>
        <taxon>Eukaryota</taxon>
        <taxon>Metazoa</taxon>
        <taxon>Ecdysozoa</taxon>
        <taxon>Arthropoda</taxon>
        <taxon>Crustacea</taxon>
        <taxon>Multicrustacea</taxon>
        <taxon>Malacostraca</taxon>
        <taxon>Eumalacostraca</taxon>
        <taxon>Eucarida</taxon>
        <taxon>Decapoda</taxon>
        <taxon>Pleocyemata</taxon>
        <taxon>Anomura</taxon>
        <taxon>Galatheoidea</taxon>
        <taxon>Porcellanidae</taxon>
        <taxon>Petrolisthes</taxon>
    </lineage>
</organism>
<dbReference type="PRINTS" id="PR00837">
    <property type="entry name" value="V5TPXLIKE"/>
</dbReference>
<evidence type="ECO:0000313" key="4">
    <source>
        <dbReference type="Proteomes" id="UP001292094"/>
    </source>
</evidence>
<accession>A0AAE1NLQ7</accession>
<dbReference type="InterPro" id="IPR035940">
    <property type="entry name" value="CAP_sf"/>
</dbReference>
<dbReference type="GO" id="GO:0005576">
    <property type="term" value="C:extracellular region"/>
    <property type="evidence" value="ECO:0007669"/>
    <property type="project" value="InterPro"/>
</dbReference>
<proteinExistence type="predicted"/>
<evidence type="ECO:0000313" key="3">
    <source>
        <dbReference type="EMBL" id="KAK4291427.1"/>
    </source>
</evidence>
<gene>
    <name evidence="3" type="ORF">Pmani_035743</name>
</gene>
<dbReference type="InterPro" id="IPR018244">
    <property type="entry name" value="Allrgn_V5/Tpx1_CS"/>
</dbReference>
<name>A0AAE1NLQ7_9EUCA</name>
<dbReference type="PROSITE" id="PS01010">
    <property type="entry name" value="CRISP_2"/>
    <property type="match status" value="1"/>
</dbReference>
<dbReference type="SUPFAM" id="SSF55797">
    <property type="entry name" value="PR-1-like"/>
    <property type="match status" value="1"/>
</dbReference>
<comment type="caution">
    <text evidence="3">The sequence shown here is derived from an EMBL/GenBank/DDBJ whole genome shotgun (WGS) entry which is preliminary data.</text>
</comment>
<keyword evidence="4" id="KW-1185">Reference proteome</keyword>
<protein>
    <recommendedName>
        <fullName evidence="2">SCP domain-containing protein</fullName>
    </recommendedName>
</protein>
<feature type="region of interest" description="Disordered" evidence="1">
    <location>
        <begin position="471"/>
        <end position="492"/>
    </location>
</feature>
<dbReference type="EMBL" id="JAWZYT010005154">
    <property type="protein sequence ID" value="KAK4291427.1"/>
    <property type="molecule type" value="Genomic_DNA"/>
</dbReference>
<sequence>MDAVRPYVDGGSVVCCRVEGQQHPPSQPASQDTQLTMVMRLCTLVVMVVVLMACWCTDCVAGQTSNYCSFTSRHTLCRTPGLGERCGQEVQGRGVGAREAAAITSLHNQLRSRVAMGLEGRGAPGPQPSASNMKLMVWDTELATLAQAHADQCTFEHECNDCRRVGRFAVGQNLFISFQSNFDRRVQWGRAIKAWYDEVQDFPNDNIMQFQFSAPVGHYTQLMWWSSDKIGCGFTMYREDGWWKKLYTCNYGPAGNILFSQMYRQGPPCSACPRGYTCSLNYPGLCDTTTPPTPDSPTTATDTTTSVPSITQQQQPQQQQPKDSVTDNTNTDTTTTTTTTTTTPPTTLDTSTIATTTTTTTTTTTPSTTQASSLQGPTSSSSSRLTSNQVSLGRQPVGGNDAEDNDTEMFVPFSGQQPKSTDLLPFLDRAGMNTQVIRTASLSNVQGIIRALPQNTRPIVLFRTTTGQLTELDPSTLQPRGRFGRSTTTRGPRTNALTQALLVCDLDVSPCEVTPVGGNWTVGNSDSEGRYVEVVLSPGEGAQAVVEQLVTKPPTGAACIALSHRRSLLPGAFNDTSLPQLQIAVMPLGSDVTRRAVLGAPGMWEMSRVTFRDLTTSFLVAVTVGPTSHPAAVALDAIMVTDGQCCRSGGC</sequence>
<dbReference type="AlphaFoldDB" id="A0AAE1NLQ7"/>
<dbReference type="Gene3D" id="3.40.33.10">
    <property type="entry name" value="CAP"/>
    <property type="match status" value="1"/>
</dbReference>
<dbReference type="InterPro" id="IPR014044">
    <property type="entry name" value="CAP_dom"/>
</dbReference>
<feature type="domain" description="SCP" evidence="2">
    <location>
        <begin position="98"/>
        <end position="259"/>
    </location>
</feature>
<dbReference type="Proteomes" id="UP001292094">
    <property type="component" value="Unassembled WGS sequence"/>
</dbReference>
<dbReference type="InterPro" id="IPR001283">
    <property type="entry name" value="CRISP-related"/>
</dbReference>
<dbReference type="PANTHER" id="PTHR10334">
    <property type="entry name" value="CYSTEINE-RICH SECRETORY PROTEIN-RELATED"/>
    <property type="match status" value="1"/>
</dbReference>
<dbReference type="Pfam" id="PF00188">
    <property type="entry name" value="CAP"/>
    <property type="match status" value="1"/>
</dbReference>
<dbReference type="PROSITE" id="PS01009">
    <property type="entry name" value="CRISP_1"/>
    <property type="match status" value="1"/>
</dbReference>
<evidence type="ECO:0000256" key="1">
    <source>
        <dbReference type="SAM" id="MobiDB-lite"/>
    </source>
</evidence>
<dbReference type="InterPro" id="IPR002413">
    <property type="entry name" value="V5_allergen-like"/>
</dbReference>